<evidence type="ECO:0000256" key="1">
    <source>
        <dbReference type="SAM" id="MobiDB-lite"/>
    </source>
</evidence>
<accession>A0A834AHX8</accession>
<name>A0A834AHX8_9CHIR</name>
<proteinExistence type="predicted"/>
<dbReference type="EMBL" id="JABVXQ010000004">
    <property type="protein sequence ID" value="KAF6114777.1"/>
    <property type="molecule type" value="Genomic_DNA"/>
</dbReference>
<feature type="compositionally biased region" description="Basic and acidic residues" evidence="1">
    <location>
        <begin position="57"/>
        <end position="67"/>
    </location>
</feature>
<dbReference type="AlphaFoldDB" id="A0A834AHX8"/>
<feature type="region of interest" description="Disordered" evidence="1">
    <location>
        <begin position="57"/>
        <end position="94"/>
    </location>
</feature>
<sequence>MQTLTTSGVTLGLFSNGLTRQERRLLTHAVPGVGEQPQREGTAAGGLESWLLSTFHKEQHSAEKRQAQGEPFPAPGGGEPSEGRQTRGGPTELLPCLLPRNDLRSEWLLCRRGAGVQVSFLPAL</sequence>
<evidence type="ECO:0000313" key="2">
    <source>
        <dbReference type="EMBL" id="KAF6114777.1"/>
    </source>
</evidence>
<comment type="caution">
    <text evidence="2">The sequence shown here is derived from an EMBL/GenBank/DDBJ whole genome shotgun (WGS) entry which is preliminary data.</text>
</comment>
<dbReference type="Proteomes" id="UP000664940">
    <property type="component" value="Unassembled WGS sequence"/>
</dbReference>
<protein>
    <submittedName>
        <fullName evidence="2">Uncharacterized protein</fullName>
    </submittedName>
</protein>
<evidence type="ECO:0000313" key="3">
    <source>
        <dbReference type="Proteomes" id="UP000664940"/>
    </source>
</evidence>
<gene>
    <name evidence="2" type="ORF">HJG60_010707</name>
</gene>
<reference evidence="2 3" key="1">
    <citation type="journal article" date="2020" name="Nature">
        <title>Six reference-quality genomes reveal evolution of bat adaptations.</title>
        <authorList>
            <person name="Jebb D."/>
            <person name="Huang Z."/>
            <person name="Pippel M."/>
            <person name="Hughes G.M."/>
            <person name="Lavrichenko K."/>
            <person name="Devanna P."/>
            <person name="Winkler S."/>
            <person name="Jermiin L.S."/>
            <person name="Skirmuntt E.C."/>
            <person name="Katzourakis A."/>
            <person name="Burkitt-Gray L."/>
            <person name="Ray D.A."/>
            <person name="Sullivan K.A.M."/>
            <person name="Roscito J.G."/>
            <person name="Kirilenko B.M."/>
            <person name="Davalos L.M."/>
            <person name="Corthals A.P."/>
            <person name="Power M.L."/>
            <person name="Jones G."/>
            <person name="Ransome R.D."/>
            <person name="Dechmann D.K.N."/>
            <person name="Locatelli A.G."/>
            <person name="Puechmaille S.J."/>
            <person name="Fedrigo O."/>
            <person name="Jarvis E.D."/>
            <person name="Hiller M."/>
            <person name="Vernes S.C."/>
            <person name="Myers E.W."/>
            <person name="Teeling E.C."/>
        </authorList>
    </citation>
    <scope>NUCLEOTIDE SEQUENCE [LARGE SCALE GENOMIC DNA]</scope>
    <source>
        <strain evidence="2">Bat1K_MPI-CBG_1</strain>
    </source>
</reference>
<organism evidence="2 3">
    <name type="scientific">Phyllostomus discolor</name>
    <name type="common">pale spear-nosed bat</name>
    <dbReference type="NCBI Taxonomy" id="89673"/>
    <lineage>
        <taxon>Eukaryota</taxon>
        <taxon>Metazoa</taxon>
        <taxon>Chordata</taxon>
        <taxon>Craniata</taxon>
        <taxon>Vertebrata</taxon>
        <taxon>Euteleostomi</taxon>
        <taxon>Mammalia</taxon>
        <taxon>Eutheria</taxon>
        <taxon>Laurasiatheria</taxon>
        <taxon>Chiroptera</taxon>
        <taxon>Yangochiroptera</taxon>
        <taxon>Phyllostomidae</taxon>
        <taxon>Phyllostominae</taxon>
        <taxon>Phyllostomus</taxon>
    </lineage>
</organism>